<dbReference type="Proteomes" id="UP000318509">
    <property type="component" value="Unassembled WGS sequence"/>
</dbReference>
<dbReference type="Gene3D" id="1.10.246.130">
    <property type="match status" value="1"/>
</dbReference>
<gene>
    <name evidence="6" type="ORF">E6H00_00950</name>
</gene>
<feature type="compositionally biased region" description="Basic and acidic residues" evidence="5">
    <location>
        <begin position="533"/>
        <end position="542"/>
    </location>
</feature>
<feature type="region of interest" description="Disordered" evidence="5">
    <location>
        <begin position="517"/>
        <end position="542"/>
    </location>
</feature>
<keyword evidence="2 6" id="KW-0808">Transferase</keyword>
<accession>A0A537KCV7</accession>
<dbReference type="PANTHER" id="PTHR43199">
    <property type="entry name" value="GLUTATHIONE HYDROLASE"/>
    <property type="match status" value="1"/>
</dbReference>
<dbReference type="Pfam" id="PF01019">
    <property type="entry name" value="G_glu_transpept"/>
    <property type="match status" value="1"/>
</dbReference>
<comment type="similarity">
    <text evidence="1">Belongs to the gamma-glutamyltransferase family.</text>
</comment>
<proteinExistence type="inferred from homology"/>
<evidence type="ECO:0000256" key="3">
    <source>
        <dbReference type="ARBA" id="ARBA00022801"/>
    </source>
</evidence>
<dbReference type="SUPFAM" id="SSF56235">
    <property type="entry name" value="N-terminal nucleophile aminohydrolases (Ntn hydrolases)"/>
    <property type="match status" value="1"/>
</dbReference>
<dbReference type="InterPro" id="IPR043138">
    <property type="entry name" value="GGT_lsub"/>
</dbReference>
<evidence type="ECO:0000313" key="6">
    <source>
        <dbReference type="EMBL" id="TMI93608.1"/>
    </source>
</evidence>
<comment type="caution">
    <text evidence="6">The sequence shown here is derived from an EMBL/GenBank/DDBJ whole genome shotgun (WGS) entry which is preliminary data.</text>
</comment>
<dbReference type="InterPro" id="IPR043137">
    <property type="entry name" value="GGT_ssub_C"/>
</dbReference>
<name>A0A537KCV7_9BACT</name>
<dbReference type="AlphaFoldDB" id="A0A537KCV7"/>
<reference evidence="6 7" key="1">
    <citation type="journal article" date="2019" name="Nat. Microbiol.">
        <title>Mediterranean grassland soil C-N compound turnover is dependent on rainfall and depth, and is mediated by genomically divergent microorganisms.</title>
        <authorList>
            <person name="Diamond S."/>
            <person name="Andeer P.F."/>
            <person name="Li Z."/>
            <person name="Crits-Christoph A."/>
            <person name="Burstein D."/>
            <person name="Anantharaman K."/>
            <person name="Lane K.R."/>
            <person name="Thomas B.C."/>
            <person name="Pan C."/>
            <person name="Northen T.R."/>
            <person name="Banfield J.F."/>
        </authorList>
    </citation>
    <scope>NUCLEOTIDE SEQUENCE [LARGE SCALE GENOMIC DNA]</scope>
    <source>
        <strain evidence="6">NP_3</strain>
    </source>
</reference>
<evidence type="ECO:0000313" key="7">
    <source>
        <dbReference type="Proteomes" id="UP000318509"/>
    </source>
</evidence>
<protein>
    <submittedName>
        <fullName evidence="6">Gamma-glutamyltransferase</fullName>
    </submittedName>
</protein>
<dbReference type="GO" id="GO:0016787">
    <property type="term" value="F:hydrolase activity"/>
    <property type="evidence" value="ECO:0007669"/>
    <property type="project" value="UniProtKB-KW"/>
</dbReference>
<evidence type="ECO:0000256" key="2">
    <source>
        <dbReference type="ARBA" id="ARBA00022679"/>
    </source>
</evidence>
<dbReference type="PRINTS" id="PR01210">
    <property type="entry name" value="GGTRANSPTASE"/>
</dbReference>
<evidence type="ECO:0000256" key="5">
    <source>
        <dbReference type="SAM" id="MobiDB-lite"/>
    </source>
</evidence>
<dbReference type="EMBL" id="VBAK01000020">
    <property type="protein sequence ID" value="TMI93608.1"/>
    <property type="molecule type" value="Genomic_DNA"/>
</dbReference>
<dbReference type="GO" id="GO:0016740">
    <property type="term" value="F:transferase activity"/>
    <property type="evidence" value="ECO:0007669"/>
    <property type="project" value="UniProtKB-KW"/>
</dbReference>
<evidence type="ECO:0000256" key="1">
    <source>
        <dbReference type="ARBA" id="ARBA00009381"/>
    </source>
</evidence>
<organism evidence="6 7">
    <name type="scientific">Candidatus Segetimicrobium genomatis</name>
    <dbReference type="NCBI Taxonomy" id="2569760"/>
    <lineage>
        <taxon>Bacteria</taxon>
        <taxon>Bacillati</taxon>
        <taxon>Candidatus Sysuimicrobiota</taxon>
        <taxon>Candidatus Sysuimicrobiia</taxon>
        <taxon>Candidatus Sysuimicrobiales</taxon>
        <taxon>Candidatus Segetimicrobiaceae</taxon>
        <taxon>Candidatus Segetimicrobium</taxon>
    </lineage>
</organism>
<keyword evidence="3" id="KW-0378">Hydrolase</keyword>
<dbReference type="Gene3D" id="3.60.20.40">
    <property type="match status" value="1"/>
</dbReference>
<keyword evidence="4" id="KW-0865">Zymogen</keyword>
<sequence>MRGGAIACPEPLAAETGERIFAQGGTALEAAVAAAAVQGVTNPLGCGLGGMAHIMVVRRGWRAPRFLNASVAVGSRAEPGIFEDAFMGRSERAGRYLIDGDRNQLGYESIMTPGFVRGMDALLGMGEGRLRWPVLLEPAAGAATDGFPVYPYLEAYYTFEGGDRPGYPDVFRKLTQDAAARTRYLPGGRPMRTGEVMRQPEYGRTLERVARGGPDEFYRGAVAGEMAADFAARRALVTSADLETYQVQVAEPVQGSFRGLTVYSSPPPAHGAVLLTMLNLADEMDLGRLAWNSPDYVEAVAWATRTAFADCMPYLSDPAFVTVPVEWLTSKERVRGAVREFVLETGHGGGIPADGHTTHVSALDTDGDVVSITHSIGSIAGAGVMTPGLGFLHNNFMGHFNPLRGYHNSIAAGKRMGGGCPTIVYRDGAPWIAIGSSGGSRLISAVFQTLLNVVLFQMPLAAALAAPRIHSESGRRIYVEPGLAATVAAPLRRRGYEIEATIYMGCNQAVEFTPAGPAAASDPRGGAGIGLWPRERGRQGKA</sequence>
<dbReference type="InterPro" id="IPR051792">
    <property type="entry name" value="GGT_bact"/>
</dbReference>
<dbReference type="PANTHER" id="PTHR43199:SF1">
    <property type="entry name" value="GLUTATHIONE HYDROLASE PROENZYME"/>
    <property type="match status" value="1"/>
</dbReference>
<evidence type="ECO:0000256" key="4">
    <source>
        <dbReference type="ARBA" id="ARBA00023145"/>
    </source>
</evidence>
<dbReference type="InterPro" id="IPR029055">
    <property type="entry name" value="Ntn_hydrolases_N"/>
</dbReference>